<sequence>MNYLKKKQWWLFTVGVLFALLELLSFYMSKRPLGASRGYAVIGSIIEYVLFPEHAKTVAYWNAYEPVIEWTVAVLVGIVSGSMFSSVYSGEFKLTVVPQMWKTSKGSSVMRRLIWAFIGGVMIGFGSRLAMGCTLGMLISGVIQLTPAGFIFMMSLWMGGMLMTVLFYRLRTVTLHRG</sequence>
<feature type="transmembrane region" description="Helical" evidence="9">
    <location>
        <begin position="149"/>
        <end position="168"/>
    </location>
</feature>
<evidence type="ECO:0000313" key="10">
    <source>
        <dbReference type="EMBL" id="KWT84410.1"/>
    </source>
</evidence>
<evidence type="ECO:0000256" key="8">
    <source>
        <dbReference type="ARBA" id="ARBA00035655"/>
    </source>
</evidence>
<evidence type="ECO:0000313" key="11">
    <source>
        <dbReference type="Proteomes" id="UP000060487"/>
    </source>
</evidence>
<evidence type="ECO:0000256" key="2">
    <source>
        <dbReference type="ARBA" id="ARBA00022448"/>
    </source>
</evidence>
<comment type="caution">
    <text evidence="10">The sequence shown here is derived from an EMBL/GenBank/DDBJ whole genome shotgun (WGS) entry which is preliminary data.</text>
</comment>
<dbReference type="EMBL" id="LNQR01000068">
    <property type="protein sequence ID" value="KWT84410.1"/>
    <property type="molecule type" value="Genomic_DNA"/>
</dbReference>
<keyword evidence="4" id="KW-0997">Cell inner membrane</keyword>
<dbReference type="Pfam" id="PF04143">
    <property type="entry name" value="Sulf_transp"/>
    <property type="match status" value="1"/>
</dbReference>
<reference evidence="10 11" key="1">
    <citation type="submission" date="2015-11" db="EMBL/GenBank/DDBJ databases">
        <authorList>
            <person name="Lin W."/>
        </authorList>
    </citation>
    <scope>NUCLEOTIDE SEQUENCE [LARGE SCALE GENOMIC DNA]</scope>
    <source>
        <strain evidence="10 11">HCH-1</strain>
    </source>
</reference>
<evidence type="ECO:0000256" key="9">
    <source>
        <dbReference type="SAM" id="Phobius"/>
    </source>
</evidence>
<organism evidence="10 11">
    <name type="scientific">Candidatus Magnetominusculus xianensis</name>
    <dbReference type="NCBI Taxonomy" id="1748249"/>
    <lineage>
        <taxon>Bacteria</taxon>
        <taxon>Pseudomonadati</taxon>
        <taxon>Nitrospirota</taxon>
        <taxon>Nitrospiria</taxon>
        <taxon>Nitrospirales</taxon>
        <taxon>Nitrospiraceae</taxon>
        <taxon>Candidatus Magnetominusculus</taxon>
    </lineage>
</organism>
<comment type="similarity">
    <text evidence="8">Belongs to the TsuA/YedE (TC 9.B.102) family.</text>
</comment>
<dbReference type="PANTHER" id="PTHR30574:SF1">
    <property type="entry name" value="SULPHUR TRANSPORT DOMAIN-CONTAINING PROTEIN"/>
    <property type="match status" value="1"/>
</dbReference>
<evidence type="ECO:0000256" key="6">
    <source>
        <dbReference type="ARBA" id="ARBA00022989"/>
    </source>
</evidence>
<dbReference type="Proteomes" id="UP000060487">
    <property type="component" value="Unassembled WGS sequence"/>
</dbReference>
<gene>
    <name evidence="10" type="ORF">ASN18_1905</name>
</gene>
<evidence type="ECO:0000256" key="3">
    <source>
        <dbReference type="ARBA" id="ARBA00022475"/>
    </source>
</evidence>
<name>A0ABR5SEI2_9BACT</name>
<dbReference type="RefSeq" id="WP_085052518.1">
    <property type="nucleotide sequence ID" value="NZ_LNQR01000068.1"/>
</dbReference>
<keyword evidence="7 9" id="KW-0472">Membrane</keyword>
<keyword evidence="6 9" id="KW-1133">Transmembrane helix</keyword>
<feature type="transmembrane region" description="Helical" evidence="9">
    <location>
        <begin position="70"/>
        <end position="92"/>
    </location>
</feature>
<keyword evidence="2" id="KW-0813">Transport</keyword>
<evidence type="ECO:0000256" key="7">
    <source>
        <dbReference type="ARBA" id="ARBA00023136"/>
    </source>
</evidence>
<feature type="transmembrane region" description="Helical" evidence="9">
    <location>
        <begin position="9"/>
        <end position="28"/>
    </location>
</feature>
<dbReference type="InterPro" id="IPR007272">
    <property type="entry name" value="Sulf_transp_TsuA/YedE"/>
</dbReference>
<protein>
    <submittedName>
        <fullName evidence="10">YeeE/YedE family protein</fullName>
    </submittedName>
</protein>
<evidence type="ECO:0000256" key="4">
    <source>
        <dbReference type="ARBA" id="ARBA00022519"/>
    </source>
</evidence>
<comment type="subcellular location">
    <subcellularLocation>
        <location evidence="1">Cell inner membrane</location>
        <topology evidence="1">Multi-pass membrane protein</topology>
    </subcellularLocation>
</comment>
<accession>A0ABR5SEI2</accession>
<feature type="transmembrane region" description="Helical" evidence="9">
    <location>
        <begin position="113"/>
        <end position="143"/>
    </location>
</feature>
<proteinExistence type="inferred from homology"/>
<dbReference type="PANTHER" id="PTHR30574">
    <property type="entry name" value="INNER MEMBRANE PROTEIN YEDE"/>
    <property type="match status" value="1"/>
</dbReference>
<keyword evidence="3" id="KW-1003">Cell membrane</keyword>
<keyword evidence="5 9" id="KW-0812">Transmembrane</keyword>
<evidence type="ECO:0000256" key="5">
    <source>
        <dbReference type="ARBA" id="ARBA00022692"/>
    </source>
</evidence>
<evidence type="ECO:0000256" key="1">
    <source>
        <dbReference type="ARBA" id="ARBA00004429"/>
    </source>
</evidence>
<keyword evidence="11" id="KW-1185">Reference proteome</keyword>